<dbReference type="PROSITE" id="PS51918">
    <property type="entry name" value="RADICAL_SAM"/>
    <property type="match status" value="1"/>
</dbReference>
<dbReference type="RefSeq" id="WP_323357366.1">
    <property type="nucleotide sequence ID" value="NZ_JAYGHY010000047.1"/>
</dbReference>
<keyword evidence="2" id="KW-0949">S-adenosyl-L-methionine</keyword>
<accession>A0ABU5SXX0</accession>
<dbReference type="SMART" id="SM00729">
    <property type="entry name" value="Elp3"/>
    <property type="match status" value="1"/>
</dbReference>
<dbReference type="PANTHER" id="PTHR43409:SF3">
    <property type="entry name" value="HYPOTHETICAL METHYLTRANSFERASE"/>
    <property type="match status" value="1"/>
</dbReference>
<dbReference type="Pfam" id="PF04055">
    <property type="entry name" value="Radical_SAM"/>
    <property type="match status" value="1"/>
</dbReference>
<keyword evidence="5" id="KW-0411">Iron-sulfur</keyword>
<dbReference type="InterPro" id="IPR007197">
    <property type="entry name" value="rSAM"/>
</dbReference>
<dbReference type="InterPro" id="IPR006638">
    <property type="entry name" value="Elp3/MiaA/NifB-like_rSAM"/>
</dbReference>
<evidence type="ECO:0000256" key="3">
    <source>
        <dbReference type="ARBA" id="ARBA00022723"/>
    </source>
</evidence>
<evidence type="ECO:0000256" key="2">
    <source>
        <dbReference type="ARBA" id="ARBA00022691"/>
    </source>
</evidence>
<evidence type="ECO:0000256" key="5">
    <source>
        <dbReference type="ARBA" id="ARBA00023014"/>
    </source>
</evidence>
<dbReference type="InterPro" id="IPR058240">
    <property type="entry name" value="rSAM_sf"/>
</dbReference>
<evidence type="ECO:0000313" key="9">
    <source>
        <dbReference type="Proteomes" id="UP001302329"/>
    </source>
</evidence>
<keyword evidence="9" id="KW-1185">Reference proteome</keyword>
<dbReference type="PANTHER" id="PTHR43409">
    <property type="entry name" value="ANAEROBIC MAGNESIUM-PROTOPORPHYRIN IX MONOMETHYL ESTER CYCLASE-RELATED"/>
    <property type="match status" value="1"/>
</dbReference>
<feature type="domain" description="Radical SAM core" evidence="7">
    <location>
        <begin position="164"/>
        <end position="397"/>
    </location>
</feature>
<evidence type="ECO:0000256" key="4">
    <source>
        <dbReference type="ARBA" id="ARBA00023004"/>
    </source>
</evidence>
<dbReference type="SFLD" id="SFLDG01123">
    <property type="entry name" value="methyltransferase_(Class_B)"/>
    <property type="match status" value="1"/>
</dbReference>
<dbReference type="Pfam" id="PF13282">
    <property type="entry name" value="DUF4070"/>
    <property type="match status" value="1"/>
</dbReference>
<dbReference type="Gene3D" id="3.40.50.280">
    <property type="entry name" value="Cobalamin-binding domain"/>
    <property type="match status" value="1"/>
</dbReference>
<dbReference type="InterPro" id="IPR025274">
    <property type="entry name" value="DUF4070"/>
</dbReference>
<feature type="compositionally biased region" description="Polar residues" evidence="6">
    <location>
        <begin position="527"/>
        <end position="536"/>
    </location>
</feature>
<dbReference type="Proteomes" id="UP001302329">
    <property type="component" value="Unassembled WGS sequence"/>
</dbReference>
<protein>
    <submittedName>
        <fullName evidence="8">B12-binding domain-containing radical SAM protein</fullName>
    </submittedName>
</protein>
<keyword evidence="3" id="KW-0479">Metal-binding</keyword>
<dbReference type="InterPro" id="IPR034530">
    <property type="entry name" value="HpnP-like"/>
</dbReference>
<dbReference type="Pfam" id="PF02310">
    <property type="entry name" value="B12-binding"/>
    <property type="match status" value="1"/>
</dbReference>
<dbReference type="SUPFAM" id="SSF102114">
    <property type="entry name" value="Radical SAM enzymes"/>
    <property type="match status" value="1"/>
</dbReference>
<dbReference type="SFLD" id="SFLDG01082">
    <property type="entry name" value="B12-binding_domain_containing"/>
    <property type="match status" value="1"/>
</dbReference>
<dbReference type="SFLD" id="SFLDS00029">
    <property type="entry name" value="Radical_SAM"/>
    <property type="match status" value="1"/>
</dbReference>
<dbReference type="InterPro" id="IPR023404">
    <property type="entry name" value="rSAM_horseshoe"/>
</dbReference>
<dbReference type="EMBL" id="JAYGHY010000047">
    <property type="protein sequence ID" value="MEA5443370.1"/>
    <property type="molecule type" value="Genomic_DNA"/>
</dbReference>
<dbReference type="InterPro" id="IPR006158">
    <property type="entry name" value="Cobalamin-bd"/>
</dbReference>
<proteinExistence type="predicted"/>
<dbReference type="InterPro" id="IPR034466">
    <property type="entry name" value="Methyltransferase_Class_B"/>
</dbReference>
<dbReference type="Gene3D" id="3.80.30.20">
    <property type="entry name" value="tm_1862 like domain"/>
    <property type="match status" value="1"/>
</dbReference>
<reference evidence="8 9" key="1">
    <citation type="submission" date="2023-12" db="EMBL/GenBank/DDBJ databases">
        <title>Baltic Sea Cyanobacteria.</title>
        <authorList>
            <person name="Delbaje E."/>
            <person name="Fewer D.P."/>
            <person name="Shishido T.K."/>
        </authorList>
    </citation>
    <scope>NUCLEOTIDE SEQUENCE [LARGE SCALE GENOMIC DNA]</scope>
    <source>
        <strain evidence="8 9">UHCC 0281</strain>
    </source>
</reference>
<comment type="cofactor">
    <cofactor evidence="1">
        <name>[4Fe-4S] cluster</name>
        <dbReference type="ChEBI" id="CHEBI:49883"/>
    </cofactor>
</comment>
<keyword evidence="4" id="KW-0408">Iron</keyword>
<evidence type="ECO:0000259" key="7">
    <source>
        <dbReference type="PROSITE" id="PS51918"/>
    </source>
</evidence>
<gene>
    <name evidence="8" type="ORF">VB739_12465</name>
</gene>
<feature type="region of interest" description="Disordered" evidence="6">
    <location>
        <begin position="516"/>
        <end position="536"/>
    </location>
</feature>
<sequence>MRTLFVYPEFPKTFWSYEKILELVNRKVLLPPLGMVTVAALLPQTWEMKLVDRNVREVTEAEWNWAELVVISGMIVQKADMAAQIAKAKQRGLPVAVGGPFASSTPDAPELQLADFKVLDEGEITLPMFIEAIERGDRQGRFSSEGEKPDVTGTPIPRFDLLELDAYDSMSVQFSRGCPFQCEFCDIIVLYGRKPRTKTPAQLVAELQYLYDLGWRRSIFLVDDNFIGNKRNAKLLLPEIKTWQIAHGYPFSFATEASVDLASDEEMMLMMAEARFDSVFLGIETPDEASLQTAGKLQNTRSSLEESVDRITSYGIRVMAGFIIGFDGEKQGAGDRIVEFVSRTGIPAAMMGMLQALPNTGLWHRLEKEGRLVQEKTDAKGVNQTNLLNFVPTRPIRQIANEYVDAFCRLYEPNAYIDRVTHYYLKMGQPRWQQFVPAAAFGKASLPSWTDIRALLIVIWRQGLKRDTRGRFWRSLLTIARRNPNNLEQFLVTLAHNEHFQEYRGVVTREIQDQLAALPPEPPEGSRATSRELQPA</sequence>
<evidence type="ECO:0000313" key="8">
    <source>
        <dbReference type="EMBL" id="MEA5443370.1"/>
    </source>
</evidence>
<evidence type="ECO:0000256" key="1">
    <source>
        <dbReference type="ARBA" id="ARBA00001966"/>
    </source>
</evidence>
<organism evidence="8 9">
    <name type="scientific">Cyanobium gracile UHCC 0281</name>
    <dbReference type="NCBI Taxonomy" id="3110309"/>
    <lineage>
        <taxon>Bacteria</taxon>
        <taxon>Bacillati</taxon>
        <taxon>Cyanobacteriota</taxon>
        <taxon>Cyanophyceae</taxon>
        <taxon>Synechococcales</taxon>
        <taxon>Prochlorococcaceae</taxon>
        <taxon>Cyanobium</taxon>
    </lineage>
</organism>
<dbReference type="SFLD" id="SFLDF00303">
    <property type="entry name" value="hopanoid_C2-methyltransferase"/>
    <property type="match status" value="1"/>
</dbReference>
<evidence type="ECO:0000256" key="6">
    <source>
        <dbReference type="SAM" id="MobiDB-lite"/>
    </source>
</evidence>
<dbReference type="InterPro" id="IPR051198">
    <property type="entry name" value="BchE-like"/>
</dbReference>
<name>A0ABU5SXX0_9CYAN</name>
<comment type="caution">
    <text evidence="8">The sequence shown here is derived from an EMBL/GenBank/DDBJ whole genome shotgun (WGS) entry which is preliminary data.</text>
</comment>